<dbReference type="InterPro" id="IPR019478">
    <property type="entry name" value="Sirohaem_synthase_dimer_dom"/>
</dbReference>
<keyword evidence="5" id="KW-0627">Porphyrin biosynthesis</keyword>
<sequence>MYGAFLRLKGRSCLVVGGGPVAERKVISLLECGADVTVIAPQGTDFIVKRAEDGTIRWEARPFQSGDATPFSLIIAATDSVEVNRQVYEEGEANGRLVNVVNDQALGNFTVPAVIRRGALSVAISTSGAAPVVAKKLREELESFLGPEIELFLDKVAEVRKRLLAEVPEVERRTLLLRKLVNSELLSMMRQGEHEDAEQLLERILEGLEE</sequence>
<dbReference type="Gene3D" id="1.10.8.610">
    <property type="entry name" value="SirC, precorrin-2 dehydrogenase, C-terminal helical domain-like"/>
    <property type="match status" value="1"/>
</dbReference>
<dbReference type="EC" id="1.3.1.76" evidence="2"/>
<dbReference type="Pfam" id="PF14824">
    <property type="entry name" value="Sirohm_synth_M"/>
    <property type="match status" value="1"/>
</dbReference>
<comment type="catalytic activity">
    <reaction evidence="6">
        <text>precorrin-2 + NAD(+) = sirohydrochlorin + NADH + 2 H(+)</text>
        <dbReference type="Rhea" id="RHEA:15613"/>
        <dbReference type="ChEBI" id="CHEBI:15378"/>
        <dbReference type="ChEBI" id="CHEBI:57540"/>
        <dbReference type="ChEBI" id="CHEBI:57945"/>
        <dbReference type="ChEBI" id="CHEBI:58351"/>
        <dbReference type="ChEBI" id="CHEBI:58827"/>
        <dbReference type="EC" id="1.3.1.76"/>
    </reaction>
</comment>
<evidence type="ECO:0000259" key="7">
    <source>
        <dbReference type="Pfam" id="PF10414"/>
    </source>
</evidence>
<evidence type="ECO:0000256" key="4">
    <source>
        <dbReference type="ARBA" id="ARBA00023027"/>
    </source>
</evidence>
<feature type="domain" description="Siroheme synthase central" evidence="8">
    <location>
        <begin position="117"/>
        <end position="143"/>
    </location>
</feature>
<reference evidence="10" key="1">
    <citation type="journal article" date="2019" name="Int. J. Syst. Evol. Microbiol.">
        <title>The Global Catalogue of Microorganisms (GCM) 10K type strain sequencing project: providing services to taxonomists for standard genome sequencing and annotation.</title>
        <authorList>
            <consortium name="The Broad Institute Genomics Platform"/>
            <consortium name="The Broad Institute Genome Sequencing Center for Infectious Disease"/>
            <person name="Wu L."/>
            <person name="Ma J."/>
        </authorList>
    </citation>
    <scope>NUCLEOTIDE SEQUENCE [LARGE SCALE GENOMIC DNA]</scope>
    <source>
        <strain evidence="10">CGMCC 1.13574</strain>
    </source>
</reference>
<evidence type="ECO:0000256" key="5">
    <source>
        <dbReference type="ARBA" id="ARBA00023244"/>
    </source>
</evidence>
<evidence type="ECO:0000256" key="3">
    <source>
        <dbReference type="ARBA" id="ARBA00023002"/>
    </source>
</evidence>
<keyword evidence="10" id="KW-1185">Reference proteome</keyword>
<dbReference type="EMBL" id="JBHUIO010000002">
    <property type="protein sequence ID" value="MFD2169033.1"/>
    <property type="molecule type" value="Genomic_DNA"/>
</dbReference>
<dbReference type="NCBIfam" id="TIGR01470">
    <property type="entry name" value="cysG_Nterm"/>
    <property type="match status" value="1"/>
</dbReference>
<dbReference type="PANTHER" id="PTHR35330:SF1">
    <property type="entry name" value="SIROHEME BIOSYNTHESIS PROTEIN MET8"/>
    <property type="match status" value="1"/>
</dbReference>
<gene>
    <name evidence="9" type="ORF">ACFSOY_03235</name>
</gene>
<evidence type="ECO:0000256" key="1">
    <source>
        <dbReference type="ARBA" id="ARBA00005010"/>
    </source>
</evidence>
<proteinExistence type="predicted"/>
<keyword evidence="3" id="KW-0560">Oxidoreductase</keyword>
<dbReference type="PANTHER" id="PTHR35330">
    <property type="entry name" value="SIROHEME BIOSYNTHESIS PROTEIN MET8"/>
    <property type="match status" value="1"/>
</dbReference>
<dbReference type="InterPro" id="IPR036291">
    <property type="entry name" value="NAD(P)-bd_dom_sf"/>
</dbReference>
<dbReference type="Pfam" id="PF10414">
    <property type="entry name" value="CysG_dimeriser"/>
    <property type="match status" value="1"/>
</dbReference>
<dbReference type="Pfam" id="PF13241">
    <property type="entry name" value="NAD_binding_7"/>
    <property type="match status" value="1"/>
</dbReference>
<accession>A0ABW4ZUC1</accession>
<dbReference type="Proteomes" id="UP001597343">
    <property type="component" value="Unassembled WGS sequence"/>
</dbReference>
<comment type="caution">
    <text evidence="9">The sequence shown here is derived from an EMBL/GenBank/DDBJ whole genome shotgun (WGS) entry which is preliminary data.</text>
</comment>
<evidence type="ECO:0000259" key="8">
    <source>
        <dbReference type="Pfam" id="PF14824"/>
    </source>
</evidence>
<keyword evidence="4" id="KW-0520">NAD</keyword>
<dbReference type="SUPFAM" id="SSF51735">
    <property type="entry name" value="NAD(P)-binding Rossmann-fold domains"/>
    <property type="match status" value="1"/>
</dbReference>
<dbReference type="Gene3D" id="3.40.50.720">
    <property type="entry name" value="NAD(P)-binding Rossmann-like Domain"/>
    <property type="match status" value="1"/>
</dbReference>
<evidence type="ECO:0000256" key="6">
    <source>
        <dbReference type="ARBA" id="ARBA00047561"/>
    </source>
</evidence>
<dbReference type="InterPro" id="IPR042518">
    <property type="entry name" value="SirC_C"/>
</dbReference>
<evidence type="ECO:0000256" key="2">
    <source>
        <dbReference type="ARBA" id="ARBA00012400"/>
    </source>
</evidence>
<dbReference type="SUPFAM" id="SSF75615">
    <property type="entry name" value="Siroheme synthase middle domains-like"/>
    <property type="match status" value="1"/>
</dbReference>
<name>A0ABW4ZUC1_9BACL</name>
<dbReference type="InterPro" id="IPR028161">
    <property type="entry name" value="Met8-like"/>
</dbReference>
<protein>
    <recommendedName>
        <fullName evidence="2">precorrin-2 dehydrogenase</fullName>
        <ecNumber evidence="2">1.3.1.76</ecNumber>
    </recommendedName>
</protein>
<comment type="pathway">
    <text evidence="1">Porphyrin-containing compound metabolism; siroheme biosynthesis; sirohydrochlorin from precorrin-2: step 1/1.</text>
</comment>
<feature type="domain" description="Sirohaem synthase dimerisation" evidence="7">
    <location>
        <begin position="156"/>
        <end position="205"/>
    </location>
</feature>
<evidence type="ECO:0000313" key="9">
    <source>
        <dbReference type="EMBL" id="MFD2169033.1"/>
    </source>
</evidence>
<evidence type="ECO:0000313" key="10">
    <source>
        <dbReference type="Proteomes" id="UP001597343"/>
    </source>
</evidence>
<dbReference type="InterPro" id="IPR028281">
    <property type="entry name" value="Sirohaem_synthase_central"/>
</dbReference>
<organism evidence="9 10">
    <name type="scientific">Tumebacillus lipolyticus</name>
    <dbReference type="NCBI Taxonomy" id="1280370"/>
    <lineage>
        <taxon>Bacteria</taxon>
        <taxon>Bacillati</taxon>
        <taxon>Bacillota</taxon>
        <taxon>Bacilli</taxon>
        <taxon>Bacillales</taxon>
        <taxon>Alicyclobacillaceae</taxon>
        <taxon>Tumebacillus</taxon>
    </lineage>
</organism>
<dbReference type="InterPro" id="IPR006367">
    <property type="entry name" value="Sirohaem_synthase_N"/>
</dbReference>